<dbReference type="PANTHER" id="PTHR30574:SF1">
    <property type="entry name" value="SULPHUR TRANSPORT DOMAIN-CONTAINING PROTEIN"/>
    <property type="match status" value="1"/>
</dbReference>
<evidence type="ECO:0000256" key="7">
    <source>
        <dbReference type="ARBA" id="ARBA00023136"/>
    </source>
</evidence>
<dbReference type="AlphaFoldDB" id="A5INI7"/>
<feature type="transmembrane region" description="Helical" evidence="9">
    <location>
        <begin position="71"/>
        <end position="95"/>
    </location>
</feature>
<dbReference type="RefSeq" id="WP_011944165.1">
    <property type="nucleotide sequence ID" value="NC_009486.1"/>
</dbReference>
<evidence type="ECO:0000313" key="11">
    <source>
        <dbReference type="Proteomes" id="UP000006558"/>
    </source>
</evidence>
<keyword evidence="2" id="KW-0813">Transport</keyword>
<keyword evidence="6 9" id="KW-1133">Transmembrane helix</keyword>
<evidence type="ECO:0000256" key="9">
    <source>
        <dbReference type="SAM" id="Phobius"/>
    </source>
</evidence>
<comment type="similarity">
    <text evidence="8">Belongs to the TsuA/YedE (TC 9.B.102) family.</text>
</comment>
<evidence type="ECO:0000256" key="2">
    <source>
        <dbReference type="ARBA" id="ARBA00022448"/>
    </source>
</evidence>
<evidence type="ECO:0000313" key="10">
    <source>
        <dbReference type="EMBL" id="ABQ47760.1"/>
    </source>
</evidence>
<gene>
    <name evidence="10" type="ordered locus">Tpet_1759</name>
</gene>
<keyword evidence="5 9" id="KW-0812">Transmembrane</keyword>
<dbReference type="EMBL" id="CP000702">
    <property type="protein sequence ID" value="ABQ47760.1"/>
    <property type="molecule type" value="Genomic_DNA"/>
</dbReference>
<feature type="transmembrane region" description="Helical" evidence="9">
    <location>
        <begin position="38"/>
        <end position="59"/>
    </location>
</feature>
<dbReference type="GO" id="GO:0005886">
    <property type="term" value="C:plasma membrane"/>
    <property type="evidence" value="ECO:0007669"/>
    <property type="project" value="UniProtKB-SubCell"/>
</dbReference>
<evidence type="ECO:0000256" key="4">
    <source>
        <dbReference type="ARBA" id="ARBA00022519"/>
    </source>
</evidence>
<feature type="transmembrane region" description="Helical" evidence="9">
    <location>
        <begin position="6"/>
        <end position="26"/>
    </location>
</feature>
<proteinExistence type="inferred from homology"/>
<accession>A5INI7</accession>
<keyword evidence="4" id="KW-0997">Cell inner membrane</keyword>
<dbReference type="Proteomes" id="UP000006558">
    <property type="component" value="Chromosome"/>
</dbReference>
<dbReference type="KEGG" id="tpt:Tpet_1759"/>
<dbReference type="InterPro" id="IPR007272">
    <property type="entry name" value="Sulf_transp_TsuA/YedE"/>
</dbReference>
<dbReference type="HOGENOM" id="CLU_050656_0_1_0"/>
<keyword evidence="3" id="KW-1003">Cell membrane</keyword>
<evidence type="ECO:0000256" key="6">
    <source>
        <dbReference type="ARBA" id="ARBA00022989"/>
    </source>
</evidence>
<feature type="transmembrane region" description="Helical" evidence="9">
    <location>
        <begin position="107"/>
        <end position="129"/>
    </location>
</feature>
<dbReference type="STRING" id="390874.Tpet_1759"/>
<sequence>MVWTGLLIGVLFGVILQRGRICFNSAFRDVLIFKDNYLMRLAALTLGLESITLLIFAQAGIITLNPKPLNWIGNIVGGFIFGIGMVLAGGCASGVTYRTGEGMTTAWFAALAYALTAHATSKGLFSGWIKWLNNYTVTVSNTNPIYAPKTGPTIATVLGISPWIASIIFLALMLWYAFGVKNKSQRPSKLNWIAASVLIAILAPIAWWASASTGRNYGLGITGGWINLVSVYANNAPLNWGGAEILGIIIGAAISAIAGKEFKLRMPKNPKTYAQVLLGGFLMGFGAVTAGGCNIGHFLTGVPTLAISSIVASIFFILGNWTMAWFLFGRQK</sequence>
<dbReference type="Pfam" id="PF04143">
    <property type="entry name" value="Sulf_transp"/>
    <property type="match status" value="1"/>
</dbReference>
<feature type="transmembrane region" description="Helical" evidence="9">
    <location>
        <begin position="277"/>
        <end position="299"/>
    </location>
</feature>
<feature type="transmembrane region" description="Helical" evidence="9">
    <location>
        <begin position="190"/>
        <end position="209"/>
    </location>
</feature>
<organism evidence="10 11">
    <name type="scientific">Thermotoga petrophila (strain ATCC BAA-488 / DSM 13995 / JCM 10881 / RKU-1)</name>
    <dbReference type="NCBI Taxonomy" id="390874"/>
    <lineage>
        <taxon>Bacteria</taxon>
        <taxon>Thermotogati</taxon>
        <taxon>Thermotogota</taxon>
        <taxon>Thermotogae</taxon>
        <taxon>Thermotogales</taxon>
        <taxon>Thermotogaceae</taxon>
        <taxon>Thermotoga</taxon>
    </lineage>
</organism>
<reference evidence="10 11" key="2">
    <citation type="journal article" date="2009" name="Proc. Natl. Acad. Sci. U.S.A.">
        <title>On the chimeric nature, thermophilic origin, and phylogenetic placement of the Thermotogales.</title>
        <authorList>
            <person name="Zhaxybayeva O."/>
            <person name="Swithers K.S."/>
            <person name="Lapierre P."/>
            <person name="Fournier G.P."/>
            <person name="Bickhart D.M."/>
            <person name="DeBoy R.T."/>
            <person name="Nelson K.E."/>
            <person name="Nesbo C.L."/>
            <person name="Doolittle W.F."/>
            <person name="Gogarten J.P."/>
            <person name="Noll K.M."/>
        </authorList>
    </citation>
    <scope>NUCLEOTIDE SEQUENCE [LARGE SCALE GENOMIC DNA]</scope>
    <source>
        <strain evidence="11">ATCC BAA-488 / DSM 13995 / JCM 10881 / RKU-1</strain>
    </source>
</reference>
<protein>
    <submittedName>
        <fullName evidence="10">Uncharacterized protein</fullName>
    </submittedName>
</protein>
<dbReference type="PANTHER" id="PTHR30574">
    <property type="entry name" value="INNER MEMBRANE PROTEIN YEDE"/>
    <property type="match status" value="1"/>
</dbReference>
<dbReference type="eggNOG" id="COG2391">
    <property type="taxonomic scope" value="Bacteria"/>
</dbReference>
<keyword evidence="7 9" id="KW-0472">Membrane</keyword>
<evidence type="ECO:0000256" key="3">
    <source>
        <dbReference type="ARBA" id="ARBA00022475"/>
    </source>
</evidence>
<feature type="transmembrane region" description="Helical" evidence="9">
    <location>
        <begin position="305"/>
        <end position="328"/>
    </location>
</feature>
<reference evidence="11" key="1">
    <citation type="submission" date="2007-05" db="EMBL/GenBank/DDBJ databases">
        <title>Complete sequence of Thermotoga petrophila RKU-1.</title>
        <authorList>
            <consortium name="US DOE Joint Genome Institute"/>
            <person name="Copeland A."/>
            <person name="Lucas S."/>
            <person name="Lapidus A."/>
            <person name="Barry K."/>
            <person name="Glavina del Rio T."/>
            <person name="Dalin E."/>
            <person name="Tice H."/>
            <person name="Pitluck S."/>
            <person name="Sims D."/>
            <person name="Brettin T."/>
            <person name="Bruce D."/>
            <person name="Detter J.C."/>
            <person name="Han C."/>
            <person name="Tapia R."/>
            <person name="Schmutz J."/>
            <person name="Larimer F."/>
            <person name="Land M."/>
            <person name="Hauser L."/>
            <person name="Kyrpides N."/>
            <person name="Mikhailova N."/>
            <person name="Nelson K."/>
            <person name="Gogarten J.P."/>
            <person name="Noll K."/>
            <person name="Richardson P."/>
        </authorList>
    </citation>
    <scope>NUCLEOTIDE SEQUENCE [LARGE SCALE GENOMIC DNA]</scope>
    <source>
        <strain evidence="11">ATCC BAA-488 / DSM 13995 / JCM 10881 / RKU-1</strain>
    </source>
</reference>
<evidence type="ECO:0000256" key="5">
    <source>
        <dbReference type="ARBA" id="ARBA00022692"/>
    </source>
</evidence>
<comment type="subcellular location">
    <subcellularLocation>
        <location evidence="1">Cell inner membrane</location>
        <topology evidence="1">Multi-pass membrane protein</topology>
    </subcellularLocation>
</comment>
<feature type="transmembrane region" description="Helical" evidence="9">
    <location>
        <begin position="238"/>
        <end position="257"/>
    </location>
</feature>
<evidence type="ECO:0000256" key="8">
    <source>
        <dbReference type="ARBA" id="ARBA00035655"/>
    </source>
</evidence>
<feature type="transmembrane region" description="Helical" evidence="9">
    <location>
        <begin position="154"/>
        <end position="178"/>
    </location>
</feature>
<name>A5INI7_THEP1</name>
<evidence type="ECO:0000256" key="1">
    <source>
        <dbReference type="ARBA" id="ARBA00004429"/>
    </source>
</evidence>